<protein>
    <recommendedName>
        <fullName evidence="5">HTH lacI-type domain-containing protein</fullName>
    </recommendedName>
</protein>
<dbReference type="AlphaFoldDB" id="A0A919SPT5"/>
<dbReference type="Proteomes" id="UP000681340">
    <property type="component" value="Unassembled WGS sequence"/>
</dbReference>
<evidence type="ECO:0000313" key="6">
    <source>
        <dbReference type="EMBL" id="GIM76100.1"/>
    </source>
</evidence>
<keyword evidence="2" id="KW-0238">DNA-binding</keyword>
<dbReference type="Gene3D" id="1.10.260.40">
    <property type="entry name" value="lambda repressor-like DNA-binding domains"/>
    <property type="match status" value="1"/>
</dbReference>
<dbReference type="SUPFAM" id="SSF53822">
    <property type="entry name" value="Periplasmic binding protein-like I"/>
    <property type="match status" value="1"/>
</dbReference>
<sequence>MAPQGRLKATTYEVIPPICRAPHDVELRGAIRGAVRYGSTMATGSALPRARGEIETLPSGSLRVRVYAGIDPVSKKRQYLVETVPAGADAADEADKVRVRLLREVAESRGSRRRRPQPPDTGAPEHPVTPISTSATVASRATADGAKPGRRRGALTVAAIARLAGVSPPTVSKVLNGRPGVAPDTRRRVEELLRGQSYRRPEKVTRAACVEVVFYGALGQVAVELMRGAKQVVVEHDLTVGFTDVLREAATGRNWERDLLSRRPAGVIMVQMGVAPEQHGLLAACAIPLVVVDPTVEPLQPVPSVSAANRRGAFAAARHLLDLGHRRIAVISGPLDRLCARERLAGVRSALAAGGTPLDESLLRPGIWFSFEDGRTHAAELLRLDEPPTAVLCGNDLQAFGVYEAARQAGVRIPDELSVVGFDDISYGGWCGPPLTTVRQPITEMGATAARLLLALAAGETISQTHVELATTLVVRGSTAAPREHAESASHSRLP</sequence>
<dbReference type="InterPro" id="IPR028082">
    <property type="entry name" value="Peripla_BP_I"/>
</dbReference>
<keyword evidence="7" id="KW-1185">Reference proteome</keyword>
<evidence type="ECO:0000256" key="2">
    <source>
        <dbReference type="ARBA" id="ARBA00023125"/>
    </source>
</evidence>
<evidence type="ECO:0000256" key="3">
    <source>
        <dbReference type="ARBA" id="ARBA00023163"/>
    </source>
</evidence>
<evidence type="ECO:0000256" key="1">
    <source>
        <dbReference type="ARBA" id="ARBA00023015"/>
    </source>
</evidence>
<keyword evidence="3" id="KW-0804">Transcription</keyword>
<dbReference type="Pfam" id="PF00356">
    <property type="entry name" value="LacI"/>
    <property type="match status" value="1"/>
</dbReference>
<comment type="caution">
    <text evidence="6">The sequence shown here is derived from an EMBL/GenBank/DDBJ whole genome shotgun (WGS) entry which is preliminary data.</text>
</comment>
<organism evidence="6 7">
    <name type="scientific">Actinoplanes auranticolor</name>
    <dbReference type="NCBI Taxonomy" id="47988"/>
    <lineage>
        <taxon>Bacteria</taxon>
        <taxon>Bacillati</taxon>
        <taxon>Actinomycetota</taxon>
        <taxon>Actinomycetes</taxon>
        <taxon>Micromonosporales</taxon>
        <taxon>Micromonosporaceae</taxon>
        <taxon>Actinoplanes</taxon>
    </lineage>
</organism>
<dbReference type="GO" id="GO:0000976">
    <property type="term" value="F:transcription cis-regulatory region binding"/>
    <property type="evidence" value="ECO:0007669"/>
    <property type="project" value="TreeGrafter"/>
</dbReference>
<dbReference type="EMBL" id="BOQL01000060">
    <property type="protein sequence ID" value="GIM76100.1"/>
    <property type="molecule type" value="Genomic_DNA"/>
</dbReference>
<dbReference type="InterPro" id="IPR000843">
    <property type="entry name" value="HTH_LacI"/>
</dbReference>
<evidence type="ECO:0000313" key="7">
    <source>
        <dbReference type="Proteomes" id="UP000681340"/>
    </source>
</evidence>
<feature type="compositionally biased region" description="Low complexity" evidence="4">
    <location>
        <begin position="132"/>
        <end position="143"/>
    </location>
</feature>
<proteinExistence type="predicted"/>
<evidence type="ECO:0000259" key="5">
    <source>
        <dbReference type="PROSITE" id="PS50932"/>
    </source>
</evidence>
<dbReference type="SUPFAM" id="SSF47413">
    <property type="entry name" value="lambda repressor-like DNA-binding domains"/>
    <property type="match status" value="1"/>
</dbReference>
<dbReference type="Pfam" id="PF13377">
    <property type="entry name" value="Peripla_BP_3"/>
    <property type="match status" value="1"/>
</dbReference>
<dbReference type="PANTHER" id="PTHR30146">
    <property type="entry name" value="LACI-RELATED TRANSCRIPTIONAL REPRESSOR"/>
    <property type="match status" value="1"/>
</dbReference>
<dbReference type="CDD" id="cd01392">
    <property type="entry name" value="HTH_LacI"/>
    <property type="match status" value="1"/>
</dbReference>
<gene>
    <name evidence="6" type="ORF">Aau02nite_69260</name>
</gene>
<dbReference type="SMART" id="SM00354">
    <property type="entry name" value="HTH_LACI"/>
    <property type="match status" value="1"/>
</dbReference>
<reference evidence="6" key="1">
    <citation type="submission" date="2021-03" db="EMBL/GenBank/DDBJ databases">
        <title>Whole genome shotgun sequence of Actinoplanes auranticolor NBRC 12245.</title>
        <authorList>
            <person name="Komaki H."/>
            <person name="Tamura T."/>
        </authorList>
    </citation>
    <scope>NUCLEOTIDE SEQUENCE</scope>
    <source>
        <strain evidence="6">NBRC 12245</strain>
    </source>
</reference>
<feature type="region of interest" description="Disordered" evidence="4">
    <location>
        <begin position="104"/>
        <end position="150"/>
    </location>
</feature>
<dbReference type="PROSITE" id="PS50932">
    <property type="entry name" value="HTH_LACI_2"/>
    <property type="match status" value="1"/>
</dbReference>
<evidence type="ECO:0000256" key="4">
    <source>
        <dbReference type="SAM" id="MobiDB-lite"/>
    </source>
</evidence>
<dbReference type="InterPro" id="IPR010982">
    <property type="entry name" value="Lambda_DNA-bd_dom_sf"/>
</dbReference>
<keyword evidence="1" id="KW-0805">Transcription regulation</keyword>
<dbReference type="Gene3D" id="3.40.50.2300">
    <property type="match status" value="2"/>
</dbReference>
<dbReference type="GO" id="GO:0003700">
    <property type="term" value="F:DNA-binding transcription factor activity"/>
    <property type="evidence" value="ECO:0007669"/>
    <property type="project" value="TreeGrafter"/>
</dbReference>
<name>A0A919SPT5_9ACTN</name>
<accession>A0A919SPT5</accession>
<dbReference type="InterPro" id="IPR046335">
    <property type="entry name" value="LacI/GalR-like_sensor"/>
</dbReference>
<dbReference type="PANTHER" id="PTHR30146:SF153">
    <property type="entry name" value="LACTOSE OPERON REPRESSOR"/>
    <property type="match status" value="1"/>
</dbReference>
<feature type="domain" description="HTH lacI-type" evidence="5">
    <location>
        <begin position="155"/>
        <end position="191"/>
    </location>
</feature>